<feature type="transmembrane region" description="Helical" evidence="4">
    <location>
        <begin position="131"/>
        <end position="156"/>
    </location>
</feature>
<dbReference type="EMBL" id="JAFEKC020000020">
    <property type="protein sequence ID" value="KAK0508807.1"/>
    <property type="molecule type" value="Genomic_DNA"/>
</dbReference>
<dbReference type="InterPro" id="IPR036259">
    <property type="entry name" value="MFS_trans_sf"/>
</dbReference>
<evidence type="ECO:0000256" key="1">
    <source>
        <dbReference type="ARBA" id="ARBA00004141"/>
    </source>
</evidence>
<dbReference type="Proteomes" id="UP001166286">
    <property type="component" value="Unassembled WGS sequence"/>
</dbReference>
<evidence type="ECO:0000256" key="3">
    <source>
        <dbReference type="SAM" id="MobiDB-lite"/>
    </source>
</evidence>
<dbReference type="SUPFAM" id="SSF103473">
    <property type="entry name" value="MFS general substrate transporter"/>
    <property type="match status" value="1"/>
</dbReference>
<feature type="transmembrane region" description="Helical" evidence="4">
    <location>
        <begin position="44"/>
        <end position="62"/>
    </location>
</feature>
<accession>A0AA39QT93</accession>
<comment type="similarity">
    <text evidence="2">Belongs to the major facilitator superfamily. Monocarboxylate porter (TC 2.A.1.13) family.</text>
</comment>
<evidence type="ECO:0000313" key="6">
    <source>
        <dbReference type="Proteomes" id="UP001166286"/>
    </source>
</evidence>
<keyword evidence="4" id="KW-0812">Transmembrane</keyword>
<dbReference type="GO" id="GO:0016020">
    <property type="term" value="C:membrane"/>
    <property type="evidence" value="ECO:0007669"/>
    <property type="project" value="UniProtKB-SubCell"/>
</dbReference>
<comment type="caution">
    <text evidence="5">The sequence shown here is derived from an EMBL/GenBank/DDBJ whole genome shotgun (WGS) entry which is preliminary data.</text>
</comment>
<keyword evidence="4" id="KW-0472">Membrane</keyword>
<evidence type="ECO:0000256" key="4">
    <source>
        <dbReference type="SAM" id="Phobius"/>
    </source>
</evidence>
<evidence type="ECO:0008006" key="7">
    <source>
        <dbReference type="Google" id="ProtNLM"/>
    </source>
</evidence>
<protein>
    <recommendedName>
        <fullName evidence="7">MFS general substrate transporter</fullName>
    </recommendedName>
</protein>
<dbReference type="GO" id="GO:0022857">
    <property type="term" value="F:transmembrane transporter activity"/>
    <property type="evidence" value="ECO:0007669"/>
    <property type="project" value="InterPro"/>
</dbReference>
<feature type="region of interest" description="Disordered" evidence="3">
    <location>
        <begin position="477"/>
        <end position="502"/>
    </location>
</feature>
<feature type="transmembrane region" description="Helical" evidence="4">
    <location>
        <begin position="414"/>
        <end position="434"/>
    </location>
</feature>
<sequence>MDRELPPLPIQDVEAHTTPPVHGASSSTVVQGDGLQPQDSGKGAYVFLIGACIIEGVSWALPYSWGVFGAYSGITSVSATGVIANGFQQIVMPFLIYFLRHYPRSKKTMMWLGMLICAVALNAGAHAKAPIPLVICLGPIYGLGTALLWAPIVGYISEWFVKRRSIAYGIVTGMDGLVSAALTPVFTICLNNFGYTTTLLGWAIGFTTLSIIGILCIKPRLPVSEALPAVPKARDFAFVHKPLLWILLAATMVQALAQFVPSAYIPSYCLDIGLSPTLGSLLLTLLNLGEAIGQPLLGVLADYKNITYSPMVLSTIGACLETFLIWGYSRQLWSLIAFVLLYGSTAGGFSTLRVRFATAIVNDDTDTEQDLLVFGVLTAMRGVAIVVSGFIWALMLDGNAKITSDYGAGKWSKLILYVGFMMLAASLGGCGALIRTHKAIVHEVSLDSLADETSAHTENPRYGVGLIISMYEEHRSEETAEPPQGVSAKIPKLIITKARDPS</sequence>
<dbReference type="InterPro" id="IPR011701">
    <property type="entry name" value="MFS"/>
</dbReference>
<dbReference type="PANTHER" id="PTHR11360">
    <property type="entry name" value="MONOCARBOXYLATE TRANSPORTER"/>
    <property type="match status" value="1"/>
</dbReference>
<dbReference type="AlphaFoldDB" id="A0AA39QT93"/>
<feature type="region of interest" description="Disordered" evidence="3">
    <location>
        <begin position="1"/>
        <end position="35"/>
    </location>
</feature>
<dbReference type="Pfam" id="PF07690">
    <property type="entry name" value="MFS_1"/>
    <property type="match status" value="1"/>
</dbReference>
<feature type="transmembrane region" description="Helical" evidence="4">
    <location>
        <begin position="238"/>
        <end position="257"/>
    </location>
</feature>
<feature type="transmembrane region" description="Helical" evidence="4">
    <location>
        <begin position="371"/>
        <end position="394"/>
    </location>
</feature>
<name>A0AA39QT93_9LECA</name>
<keyword evidence="6" id="KW-1185">Reference proteome</keyword>
<evidence type="ECO:0000256" key="2">
    <source>
        <dbReference type="ARBA" id="ARBA00006727"/>
    </source>
</evidence>
<proteinExistence type="inferred from homology"/>
<feature type="transmembrane region" description="Helical" evidence="4">
    <location>
        <begin position="332"/>
        <end position="350"/>
    </location>
</feature>
<evidence type="ECO:0000313" key="5">
    <source>
        <dbReference type="EMBL" id="KAK0508807.1"/>
    </source>
</evidence>
<reference evidence="5" key="1">
    <citation type="submission" date="2023-03" db="EMBL/GenBank/DDBJ databases">
        <title>Complete genome of Cladonia borealis.</title>
        <authorList>
            <person name="Park H."/>
        </authorList>
    </citation>
    <scope>NUCLEOTIDE SEQUENCE</scope>
    <source>
        <strain evidence="5">ANT050790</strain>
    </source>
</reference>
<gene>
    <name evidence="5" type="ORF">JMJ35_009083</name>
</gene>
<dbReference type="PANTHER" id="PTHR11360:SF287">
    <property type="entry name" value="MFS MONOCARBOXYLATE TRANSPORTER"/>
    <property type="match status" value="1"/>
</dbReference>
<feature type="transmembrane region" description="Helical" evidence="4">
    <location>
        <begin position="168"/>
        <end position="193"/>
    </location>
</feature>
<feature type="transmembrane region" description="Helical" evidence="4">
    <location>
        <begin position="199"/>
        <end position="217"/>
    </location>
</feature>
<feature type="transmembrane region" description="Helical" evidence="4">
    <location>
        <begin position="306"/>
        <end position="326"/>
    </location>
</feature>
<keyword evidence="4" id="KW-1133">Transmembrane helix</keyword>
<comment type="subcellular location">
    <subcellularLocation>
        <location evidence="1">Membrane</location>
        <topology evidence="1">Multi-pass membrane protein</topology>
    </subcellularLocation>
</comment>
<dbReference type="Gene3D" id="1.20.1250.20">
    <property type="entry name" value="MFS general substrate transporter like domains"/>
    <property type="match status" value="2"/>
</dbReference>
<dbReference type="InterPro" id="IPR050327">
    <property type="entry name" value="Proton-linked_MCT"/>
</dbReference>
<feature type="transmembrane region" description="Helical" evidence="4">
    <location>
        <begin position="108"/>
        <end position="125"/>
    </location>
</feature>
<organism evidence="5 6">
    <name type="scientific">Cladonia borealis</name>
    <dbReference type="NCBI Taxonomy" id="184061"/>
    <lineage>
        <taxon>Eukaryota</taxon>
        <taxon>Fungi</taxon>
        <taxon>Dikarya</taxon>
        <taxon>Ascomycota</taxon>
        <taxon>Pezizomycotina</taxon>
        <taxon>Lecanoromycetes</taxon>
        <taxon>OSLEUM clade</taxon>
        <taxon>Lecanoromycetidae</taxon>
        <taxon>Lecanorales</taxon>
        <taxon>Lecanorineae</taxon>
        <taxon>Cladoniaceae</taxon>
        <taxon>Cladonia</taxon>
    </lineage>
</organism>